<gene>
    <name evidence="1" type="ORF">FVEG_15197</name>
</gene>
<dbReference type="Proteomes" id="UP000009096">
    <property type="component" value="Chromosome 5"/>
</dbReference>
<protein>
    <submittedName>
        <fullName evidence="1">Uncharacterized protein</fullName>
    </submittedName>
</protein>
<proteinExistence type="predicted"/>
<accession>W7LNG4</accession>
<dbReference type="EMBL" id="CM000582">
    <property type="protein sequence ID" value="EWG40928.1"/>
    <property type="molecule type" value="Genomic_DNA"/>
</dbReference>
<sequence>MASATESASARLMLMRTRPVGITPAGDGCNGWENRWQWQYPQDLRLSLTLALYLYGTAQCHSSHHVCLRPRISRARLPNKTSLISSIVGYTHEQNRRSCSGIAVGC</sequence>
<dbReference type="KEGG" id="fvr:FVEG_15197"/>
<keyword evidence="2" id="KW-1185">Reference proteome</keyword>
<dbReference type="RefSeq" id="XP_018747119.1">
    <property type="nucleotide sequence ID" value="XM_018904320.1"/>
</dbReference>
<dbReference type="EMBL" id="DS022244">
    <property type="protein sequence ID" value="EWG40928.1"/>
    <property type="molecule type" value="Genomic_DNA"/>
</dbReference>
<dbReference type="AlphaFoldDB" id="W7LNG4"/>
<evidence type="ECO:0000313" key="1">
    <source>
        <dbReference type="EMBL" id="EWG40928.1"/>
    </source>
</evidence>
<dbReference type="VEuPathDB" id="FungiDB:FVEG_15197"/>
<reference evidence="1 2" key="1">
    <citation type="journal article" date="2010" name="Nature">
        <title>Comparative genomics reveals mobile pathogenicity chromosomes in Fusarium.</title>
        <authorList>
            <person name="Ma L.J."/>
            <person name="van der Does H.C."/>
            <person name="Borkovich K.A."/>
            <person name="Coleman J.J."/>
            <person name="Daboussi M.J."/>
            <person name="Di Pietro A."/>
            <person name="Dufresne M."/>
            <person name="Freitag M."/>
            <person name="Grabherr M."/>
            <person name="Henrissat B."/>
            <person name="Houterman P.M."/>
            <person name="Kang S."/>
            <person name="Shim W.B."/>
            <person name="Woloshuk C."/>
            <person name="Xie X."/>
            <person name="Xu J.R."/>
            <person name="Antoniw J."/>
            <person name="Baker S.E."/>
            <person name="Bluhm B.H."/>
            <person name="Breakspear A."/>
            <person name="Brown D.W."/>
            <person name="Butchko R.A."/>
            <person name="Chapman S."/>
            <person name="Coulson R."/>
            <person name="Coutinho P.M."/>
            <person name="Danchin E.G."/>
            <person name="Diener A."/>
            <person name="Gale L.R."/>
            <person name="Gardiner D.M."/>
            <person name="Goff S."/>
            <person name="Hammond-Kosack K.E."/>
            <person name="Hilburn K."/>
            <person name="Hua-Van A."/>
            <person name="Jonkers W."/>
            <person name="Kazan K."/>
            <person name="Kodira C.D."/>
            <person name="Koehrsen M."/>
            <person name="Kumar L."/>
            <person name="Lee Y.H."/>
            <person name="Li L."/>
            <person name="Manners J.M."/>
            <person name="Miranda-Saavedra D."/>
            <person name="Mukherjee M."/>
            <person name="Park G."/>
            <person name="Park J."/>
            <person name="Park S.Y."/>
            <person name="Proctor R.H."/>
            <person name="Regev A."/>
            <person name="Ruiz-Roldan M.C."/>
            <person name="Sain D."/>
            <person name="Sakthikumar S."/>
            <person name="Sykes S."/>
            <person name="Schwartz D.C."/>
            <person name="Turgeon B.G."/>
            <person name="Wapinski I."/>
            <person name="Yoder O."/>
            <person name="Young S."/>
            <person name="Zeng Q."/>
            <person name="Zhou S."/>
            <person name="Galagan J."/>
            <person name="Cuomo C.A."/>
            <person name="Kistler H.C."/>
            <person name="Rep M."/>
        </authorList>
    </citation>
    <scope>NUCLEOTIDE SEQUENCE [LARGE SCALE GENOMIC DNA]</scope>
    <source>
        <strain evidence="2">M3125 / FGSC 7600</strain>
    </source>
</reference>
<evidence type="ECO:0000313" key="2">
    <source>
        <dbReference type="Proteomes" id="UP000009096"/>
    </source>
</evidence>
<name>W7LNG4_GIBM7</name>
<organism evidence="1 2">
    <name type="scientific">Gibberella moniliformis (strain M3125 / FGSC 7600)</name>
    <name type="common">Maize ear and stalk rot fungus</name>
    <name type="synonym">Fusarium verticillioides</name>
    <dbReference type="NCBI Taxonomy" id="334819"/>
    <lineage>
        <taxon>Eukaryota</taxon>
        <taxon>Fungi</taxon>
        <taxon>Dikarya</taxon>
        <taxon>Ascomycota</taxon>
        <taxon>Pezizomycotina</taxon>
        <taxon>Sordariomycetes</taxon>
        <taxon>Hypocreomycetidae</taxon>
        <taxon>Hypocreales</taxon>
        <taxon>Nectriaceae</taxon>
        <taxon>Fusarium</taxon>
        <taxon>Fusarium fujikuroi species complex</taxon>
    </lineage>
</organism>
<dbReference type="GeneID" id="30072073"/>